<evidence type="ECO:0000256" key="4">
    <source>
        <dbReference type="ARBA" id="ARBA00022827"/>
    </source>
</evidence>
<dbReference type="FunFam" id="3.30.390.30:FF:000018">
    <property type="entry name" value="Monodehydroascorbate reductase"/>
    <property type="match status" value="1"/>
</dbReference>
<dbReference type="InterPro" id="IPR016156">
    <property type="entry name" value="FAD/NAD-linked_Rdtase_dimer_sf"/>
</dbReference>
<keyword evidence="7" id="KW-0676">Redox-active center</keyword>
<dbReference type="EC" id="1.6.5.4" evidence="8"/>
<evidence type="ECO:0000259" key="10">
    <source>
        <dbReference type="Pfam" id="PF21791"/>
    </source>
</evidence>
<protein>
    <recommendedName>
        <fullName evidence="8">monodehydroascorbate reductase (NADH)</fullName>
        <ecNumber evidence="8">1.6.5.4</ecNumber>
    </recommendedName>
</protein>
<comment type="similarity">
    <text evidence="2">Belongs to the FAD-dependent oxidoreductase family.</text>
</comment>
<evidence type="ECO:0000256" key="8">
    <source>
        <dbReference type="ARBA" id="ARBA00038920"/>
    </source>
</evidence>
<dbReference type="Pfam" id="PF07992">
    <property type="entry name" value="Pyr_redox_2"/>
    <property type="match status" value="1"/>
</dbReference>
<evidence type="ECO:0000259" key="9">
    <source>
        <dbReference type="Pfam" id="PF07992"/>
    </source>
</evidence>
<dbReference type="SUPFAM" id="SSF51905">
    <property type="entry name" value="FAD/NAD(P)-binding domain"/>
    <property type="match status" value="2"/>
</dbReference>
<evidence type="ECO:0000313" key="11">
    <source>
        <dbReference type="EMBL" id="KDO76328.1"/>
    </source>
</evidence>
<keyword evidence="4" id="KW-0274">FAD</keyword>
<dbReference type="Pfam" id="PF21791">
    <property type="entry name" value="MDHAR3-like_C"/>
    <property type="match status" value="1"/>
</dbReference>
<organism evidence="11 12">
    <name type="scientific">Citrus sinensis</name>
    <name type="common">Sweet orange</name>
    <name type="synonym">Citrus aurantium var. sinensis</name>
    <dbReference type="NCBI Taxonomy" id="2711"/>
    <lineage>
        <taxon>Eukaryota</taxon>
        <taxon>Viridiplantae</taxon>
        <taxon>Streptophyta</taxon>
        <taxon>Embryophyta</taxon>
        <taxon>Tracheophyta</taxon>
        <taxon>Spermatophyta</taxon>
        <taxon>Magnoliopsida</taxon>
        <taxon>eudicotyledons</taxon>
        <taxon>Gunneridae</taxon>
        <taxon>Pentapetalae</taxon>
        <taxon>rosids</taxon>
        <taxon>malvids</taxon>
        <taxon>Sapindales</taxon>
        <taxon>Rutaceae</taxon>
        <taxon>Aurantioideae</taxon>
        <taxon>Citrus</taxon>
    </lineage>
</organism>
<dbReference type="Proteomes" id="UP000027120">
    <property type="component" value="Unassembled WGS sequence"/>
</dbReference>
<dbReference type="InterPro" id="IPR048618">
    <property type="entry name" value="MDHAR3-like_C"/>
</dbReference>
<evidence type="ECO:0000313" key="12">
    <source>
        <dbReference type="Proteomes" id="UP000027120"/>
    </source>
</evidence>
<dbReference type="InterPro" id="IPR036188">
    <property type="entry name" value="FAD/NAD-bd_sf"/>
</dbReference>
<evidence type="ECO:0000256" key="1">
    <source>
        <dbReference type="ARBA" id="ARBA00001974"/>
    </source>
</evidence>
<evidence type="ECO:0000256" key="6">
    <source>
        <dbReference type="ARBA" id="ARBA00023027"/>
    </source>
</evidence>
<reference evidence="11 12" key="1">
    <citation type="submission" date="2014-04" db="EMBL/GenBank/DDBJ databases">
        <authorList>
            <consortium name="International Citrus Genome Consortium"/>
            <person name="Gmitter F."/>
            <person name="Chen C."/>
            <person name="Farmerie W."/>
            <person name="Harkins T."/>
            <person name="Desany B."/>
            <person name="Mohiuddin M."/>
            <person name="Kodira C."/>
            <person name="Borodovsky M."/>
            <person name="Lomsadze A."/>
            <person name="Burns P."/>
            <person name="Jenkins J."/>
            <person name="Prochnik S."/>
            <person name="Shu S."/>
            <person name="Chapman J."/>
            <person name="Pitluck S."/>
            <person name="Schmutz J."/>
            <person name="Rokhsar D."/>
        </authorList>
    </citation>
    <scope>NUCLEOTIDE SEQUENCE</scope>
</reference>
<dbReference type="InterPro" id="IPR023753">
    <property type="entry name" value="FAD/NAD-binding_dom"/>
</dbReference>
<dbReference type="SMR" id="A0A067G9H8"/>
<gene>
    <name evidence="11" type="ORF">CISIN_1g010917mg</name>
</gene>
<feature type="domain" description="Monodehydroascorbate reductase 3-like C-terminal" evidence="10">
    <location>
        <begin position="386"/>
        <end position="466"/>
    </location>
</feature>
<evidence type="ECO:0000256" key="5">
    <source>
        <dbReference type="ARBA" id="ARBA00023002"/>
    </source>
</evidence>
<dbReference type="PRINTS" id="PR00411">
    <property type="entry name" value="PNDRDTASEI"/>
</dbReference>
<keyword evidence="5" id="KW-0560">Oxidoreductase</keyword>
<feature type="domain" description="FAD/NAD(P)-binding" evidence="9">
    <location>
        <begin position="54"/>
        <end position="368"/>
    </location>
</feature>
<keyword evidence="3" id="KW-0285">Flavoprotein</keyword>
<dbReference type="Gene3D" id="3.30.390.30">
    <property type="match status" value="1"/>
</dbReference>
<evidence type="ECO:0000256" key="3">
    <source>
        <dbReference type="ARBA" id="ARBA00022630"/>
    </source>
</evidence>
<name>A0A067G9H8_CITSI</name>
<dbReference type="PRINTS" id="PR00368">
    <property type="entry name" value="FADPNR"/>
</dbReference>
<keyword evidence="12" id="KW-1185">Reference proteome</keyword>
<dbReference type="Gene3D" id="3.50.50.60">
    <property type="entry name" value="FAD/NAD(P)-binding domain"/>
    <property type="match status" value="2"/>
</dbReference>
<accession>A0A067G9H8</accession>
<dbReference type="EMBL" id="KK784881">
    <property type="protein sequence ID" value="KDO76328.1"/>
    <property type="molecule type" value="Genomic_DNA"/>
</dbReference>
<sequence>MASVSNSLSFKHGLSLWCPQSPSLHRIRHSSAKNFQRRGFVVAYSSFANENREFVIVGGGNAAGYAARTFVEHGMADGRLCIVSKEAYAPYERPALTKGYLFPLDKKPARLPGFHTCVGSGGERQTPEWYKEKGIEMIYQDPVTSIDIEKQTLITNSGKLLKYGSLIVATGCTASRFPEKIGGYLPGVHYIRDVADADALISSLEKAKKVVVVGGGYIGMEVAAAAVGWKLDTTIIFPENHLLQRLFTPSLAQRYEQLYQQNGVKFVKVGASIKNLEAGSDGRVAAVKLEDGSTIDADTIVIGIGAKPTVSPFERVGLNSSVGGIQVDGQFRTRMPGIFAIGDVAAFPLKMYDRTARVEHVDHARQSAQHCIKALLSAQTHTYDYLPYFYSRVFEYEGSPRKVWWQFFGDNVGETIEIGNFDPKIATFWIDSGKLKGVLVESGSPEEFQLLPTLARSQPFVDKAKLQQASSVEEALEIARAALPVEAAV</sequence>
<dbReference type="AlphaFoldDB" id="A0A067G9H8"/>
<dbReference type="GO" id="GO:0016656">
    <property type="term" value="F:monodehydroascorbate reductase (NADH) activity"/>
    <property type="evidence" value="ECO:0007669"/>
    <property type="project" value="UniProtKB-EC"/>
</dbReference>
<keyword evidence="6" id="KW-0520">NAD</keyword>
<proteinExistence type="inferred from homology"/>
<dbReference type="InterPro" id="IPR050446">
    <property type="entry name" value="FAD-oxidoreductase/Apoptosis"/>
</dbReference>
<dbReference type="PANTHER" id="PTHR43557:SF6">
    <property type="entry name" value="MONODEHYDROASCORBATE REDUCTASE, CHLOROPLASTIC_MITOCHONDRIAL"/>
    <property type="match status" value="1"/>
</dbReference>
<evidence type="ECO:0000256" key="7">
    <source>
        <dbReference type="ARBA" id="ARBA00023284"/>
    </source>
</evidence>
<evidence type="ECO:0000256" key="2">
    <source>
        <dbReference type="ARBA" id="ARBA00006442"/>
    </source>
</evidence>
<comment type="cofactor">
    <cofactor evidence="1">
        <name>FAD</name>
        <dbReference type="ChEBI" id="CHEBI:57692"/>
    </cofactor>
</comment>
<dbReference type="PANTHER" id="PTHR43557">
    <property type="entry name" value="APOPTOSIS-INDUCING FACTOR 1"/>
    <property type="match status" value="1"/>
</dbReference>